<accession>A0A2T4ZCX0</accession>
<dbReference type="AlphaFoldDB" id="A0A2T4ZCX0"/>
<keyword evidence="3" id="KW-1185">Reference proteome</keyword>
<evidence type="ECO:0000313" key="3">
    <source>
        <dbReference type="Proteomes" id="UP000241639"/>
    </source>
</evidence>
<gene>
    <name evidence="2" type="ORF">C8J48_2356</name>
</gene>
<evidence type="ECO:0000256" key="1">
    <source>
        <dbReference type="ARBA" id="ARBA00022729"/>
    </source>
</evidence>
<evidence type="ECO:0000313" key="2">
    <source>
        <dbReference type="EMBL" id="PTM59726.1"/>
    </source>
</evidence>
<organism evidence="2 3">
    <name type="scientific">Desmospora activa DSM 45169</name>
    <dbReference type="NCBI Taxonomy" id="1121389"/>
    <lineage>
        <taxon>Bacteria</taxon>
        <taxon>Bacillati</taxon>
        <taxon>Bacillota</taxon>
        <taxon>Bacilli</taxon>
        <taxon>Bacillales</taxon>
        <taxon>Thermoactinomycetaceae</taxon>
        <taxon>Desmospora</taxon>
    </lineage>
</organism>
<protein>
    <submittedName>
        <fullName evidence="2">Uncharacterized protein</fullName>
    </submittedName>
</protein>
<dbReference type="InterPro" id="IPR012640">
    <property type="entry name" value="Membr_lipoprot_lipid_attach_CS"/>
</dbReference>
<name>A0A2T4ZCX0_9BACL</name>
<dbReference type="Proteomes" id="UP000241639">
    <property type="component" value="Unassembled WGS sequence"/>
</dbReference>
<sequence>MSLSVNLSDYIASVSYDRVNDGKFVGLFYLQPRYQFGILVKACLDYYFEKTETRWGIFMRRFFVIFSALVLLAGCSIFSQPEEPGEETKNPNRVERPEYKDVDVDSRVADPDALVLKPNKQAVKYKGEPVVQACDVISSDDLRKADQLLHADSYPNNVMTRTYFNGESKGEVDTSIESANNECWYVLHGKSRKSRNESIEINVYEPAYTNQKELATEIKKNYKAIADIEGVKAYQMAEEKMEDHTGRFTDYRLQQGTITAHIYTSIIDEKVVKSLLQTAAKRLKQLEAKPTGPSQVDYKSPVFAAGYVNSCDYIGNEDFQNLFGVDADPLVTEGISSSVGVEDSDHYLKHNCSLRENPENNQVLSMKTTAYEDEKTAALHFKEGKKEVDGDSVQEVSSIGDDAYYAVNEVDGEWSLTFRQGRVEVQMDFYDYSEKEDPSSDEEIAEKRIERLTPIAQAVVERMKDV</sequence>
<proteinExistence type="predicted"/>
<keyword evidence="1" id="KW-0732">Signal</keyword>
<dbReference type="EMBL" id="PZZP01000001">
    <property type="protein sequence ID" value="PTM59726.1"/>
    <property type="molecule type" value="Genomic_DNA"/>
</dbReference>
<comment type="caution">
    <text evidence="2">The sequence shown here is derived from an EMBL/GenBank/DDBJ whole genome shotgun (WGS) entry which is preliminary data.</text>
</comment>
<dbReference type="Pfam" id="PF08139">
    <property type="entry name" value="LPAM_1"/>
    <property type="match status" value="1"/>
</dbReference>
<reference evidence="2 3" key="1">
    <citation type="submission" date="2018-04" db="EMBL/GenBank/DDBJ databases">
        <title>Genomic Encyclopedia of Archaeal and Bacterial Type Strains, Phase II (KMG-II): from individual species to whole genera.</title>
        <authorList>
            <person name="Goeker M."/>
        </authorList>
    </citation>
    <scope>NUCLEOTIDE SEQUENCE [LARGE SCALE GENOMIC DNA]</scope>
    <source>
        <strain evidence="2 3">DSM 45169</strain>
    </source>
</reference>